<gene>
    <name evidence="3" type="ORF">ACFFJH_12915</name>
</gene>
<feature type="compositionally biased region" description="Basic and acidic residues" evidence="1">
    <location>
        <begin position="121"/>
        <end position="155"/>
    </location>
</feature>
<evidence type="ECO:0000313" key="3">
    <source>
        <dbReference type="EMBL" id="MFC0350718.1"/>
    </source>
</evidence>
<evidence type="ECO:0008006" key="5">
    <source>
        <dbReference type="Google" id="ProtNLM"/>
    </source>
</evidence>
<reference evidence="3 4" key="1">
    <citation type="submission" date="2024-09" db="EMBL/GenBank/DDBJ databases">
        <authorList>
            <person name="Sun Q."/>
            <person name="Mori K."/>
        </authorList>
    </citation>
    <scope>NUCLEOTIDE SEQUENCE [LARGE SCALE GENOMIC DNA]</scope>
    <source>
        <strain evidence="3 4">CCM 8677</strain>
    </source>
</reference>
<feature type="chain" id="PRO_5046830418" description="DUF4124 domain-containing protein" evidence="2">
    <location>
        <begin position="27"/>
        <end position="155"/>
    </location>
</feature>
<dbReference type="EMBL" id="JBHLXJ010000014">
    <property type="protein sequence ID" value="MFC0350718.1"/>
    <property type="molecule type" value="Genomic_DNA"/>
</dbReference>
<sequence>MKYLSLVNLTLSLALSSFFFSLSSYADTPAFKCQENGKTIFSQTPCKGMQSTPIDIKTTQIPEEETQRALKRHQHRLSESNKNQKARDREFAKQEAASRRIASKNAQAKKQCESQQLKTKWAKEDLRSTQPKGEMKAQAKLKRAQEKADLVCKNA</sequence>
<dbReference type="Proteomes" id="UP001589844">
    <property type="component" value="Unassembled WGS sequence"/>
</dbReference>
<feature type="compositionally biased region" description="Polar residues" evidence="1">
    <location>
        <begin position="104"/>
        <end position="118"/>
    </location>
</feature>
<proteinExistence type="predicted"/>
<organism evidence="3 4">
    <name type="scientific">Undibacterium danionis</name>
    <dbReference type="NCBI Taxonomy" id="1812100"/>
    <lineage>
        <taxon>Bacteria</taxon>
        <taxon>Pseudomonadati</taxon>
        <taxon>Pseudomonadota</taxon>
        <taxon>Betaproteobacteria</taxon>
        <taxon>Burkholderiales</taxon>
        <taxon>Oxalobacteraceae</taxon>
        <taxon>Undibacterium</taxon>
    </lineage>
</organism>
<evidence type="ECO:0000256" key="1">
    <source>
        <dbReference type="SAM" id="MobiDB-lite"/>
    </source>
</evidence>
<keyword evidence="2" id="KW-0732">Signal</keyword>
<evidence type="ECO:0000313" key="4">
    <source>
        <dbReference type="Proteomes" id="UP001589844"/>
    </source>
</evidence>
<keyword evidence="4" id="KW-1185">Reference proteome</keyword>
<accession>A0ABV6IFW7</accession>
<evidence type="ECO:0000256" key="2">
    <source>
        <dbReference type="SAM" id="SignalP"/>
    </source>
</evidence>
<feature type="signal peptide" evidence="2">
    <location>
        <begin position="1"/>
        <end position="26"/>
    </location>
</feature>
<feature type="compositionally biased region" description="Basic and acidic residues" evidence="1">
    <location>
        <begin position="85"/>
        <end position="98"/>
    </location>
</feature>
<dbReference type="RefSeq" id="WP_390213234.1">
    <property type="nucleotide sequence ID" value="NZ_JBHLXJ010000014.1"/>
</dbReference>
<protein>
    <recommendedName>
        <fullName evidence="5">DUF4124 domain-containing protein</fullName>
    </recommendedName>
</protein>
<comment type="caution">
    <text evidence="3">The sequence shown here is derived from an EMBL/GenBank/DDBJ whole genome shotgun (WGS) entry which is preliminary data.</text>
</comment>
<feature type="region of interest" description="Disordered" evidence="1">
    <location>
        <begin position="72"/>
        <end position="155"/>
    </location>
</feature>
<name>A0ABV6IFW7_9BURK</name>